<dbReference type="Gene3D" id="1.10.101.10">
    <property type="entry name" value="PGBD-like superfamily/PGBD"/>
    <property type="match status" value="2"/>
</dbReference>
<dbReference type="InterPro" id="IPR002477">
    <property type="entry name" value="Peptidoglycan-bd-like"/>
</dbReference>
<dbReference type="Gene3D" id="2.60.120.200">
    <property type="match status" value="1"/>
</dbReference>
<feature type="region of interest" description="Disordered" evidence="6">
    <location>
        <begin position="711"/>
        <end position="759"/>
    </location>
</feature>
<keyword evidence="3" id="KW-0378">Hydrolase</keyword>
<evidence type="ECO:0000256" key="1">
    <source>
        <dbReference type="ARBA" id="ARBA00008779"/>
    </source>
</evidence>
<reference evidence="9 10" key="1">
    <citation type="journal article" date="2016" name="Nat. Commun.">
        <title>Thousands of microbial genomes shed light on interconnected biogeochemical processes in an aquifer system.</title>
        <authorList>
            <person name="Anantharaman K."/>
            <person name="Brown C.T."/>
            <person name="Hug L.A."/>
            <person name="Sharon I."/>
            <person name="Castelle C.J."/>
            <person name="Probst A.J."/>
            <person name="Thomas B.C."/>
            <person name="Singh A."/>
            <person name="Wilkins M.J."/>
            <person name="Karaoz U."/>
            <person name="Brodie E.L."/>
            <person name="Williams K.H."/>
            <person name="Hubbard S.S."/>
            <person name="Banfield J.F."/>
        </authorList>
    </citation>
    <scope>NUCLEOTIDE SEQUENCE [LARGE SCALE GENOMIC DNA]</scope>
</reference>
<dbReference type="InterPro" id="IPR013320">
    <property type="entry name" value="ConA-like_dom_sf"/>
</dbReference>
<keyword evidence="4" id="KW-1015">Disulfide bond</keyword>
<comment type="caution">
    <text evidence="9">The sequence shown here is derived from an EMBL/GenBank/DDBJ whole genome shotgun (WGS) entry which is preliminary data.</text>
</comment>
<dbReference type="InterPro" id="IPR006558">
    <property type="entry name" value="LamG-like"/>
</dbReference>
<evidence type="ECO:0000256" key="6">
    <source>
        <dbReference type="SAM" id="MobiDB-lite"/>
    </source>
</evidence>
<evidence type="ECO:0000256" key="5">
    <source>
        <dbReference type="ARBA" id="ARBA00023180"/>
    </source>
</evidence>
<feature type="domain" description="LamG-like jellyroll fold" evidence="8">
    <location>
        <begin position="97"/>
        <end position="234"/>
    </location>
</feature>
<dbReference type="SUPFAM" id="SSF49899">
    <property type="entry name" value="Concanavalin A-like lectins/glucanases"/>
    <property type="match status" value="1"/>
</dbReference>
<proteinExistence type="inferred from homology"/>
<accession>A0A1F6EH68</accession>
<dbReference type="InterPro" id="IPR017850">
    <property type="entry name" value="Alkaline_phosphatase_core_sf"/>
</dbReference>
<feature type="compositionally biased region" description="Pro residues" evidence="6">
    <location>
        <begin position="715"/>
        <end position="758"/>
    </location>
</feature>
<dbReference type="InterPro" id="IPR024607">
    <property type="entry name" value="Sulfatase_CS"/>
</dbReference>
<evidence type="ECO:0000256" key="4">
    <source>
        <dbReference type="ARBA" id="ARBA00023157"/>
    </source>
</evidence>
<dbReference type="PANTHER" id="PTHR43108:SF8">
    <property type="entry name" value="SD21168P"/>
    <property type="match status" value="1"/>
</dbReference>
<keyword evidence="5" id="KW-0325">Glycoprotein</keyword>
<dbReference type="GO" id="GO:0016787">
    <property type="term" value="F:hydrolase activity"/>
    <property type="evidence" value="ECO:0007669"/>
    <property type="project" value="UniProtKB-KW"/>
</dbReference>
<comment type="similarity">
    <text evidence="1">Belongs to the sulfatase family.</text>
</comment>
<dbReference type="PROSITE" id="PS00523">
    <property type="entry name" value="SULFATASE_1"/>
    <property type="match status" value="1"/>
</dbReference>
<feature type="chain" id="PRO_5009524156" description="LamG-like jellyroll fold domain-containing protein" evidence="7">
    <location>
        <begin position="33"/>
        <end position="959"/>
    </location>
</feature>
<dbReference type="SMART" id="SM00560">
    <property type="entry name" value="LamGL"/>
    <property type="match status" value="1"/>
</dbReference>
<dbReference type="CDD" id="cd16147">
    <property type="entry name" value="G6S"/>
    <property type="match status" value="1"/>
</dbReference>
<dbReference type="SUPFAM" id="SSF47090">
    <property type="entry name" value="PGBD-like"/>
    <property type="match status" value="2"/>
</dbReference>
<organism evidence="9 10">
    <name type="scientific">Candidatus Kaiserbacteria bacterium RIFCSPLOWO2_01_FULL_53_17</name>
    <dbReference type="NCBI Taxonomy" id="1798511"/>
    <lineage>
        <taxon>Bacteria</taxon>
        <taxon>Candidatus Kaiseribacteriota</taxon>
    </lineage>
</organism>
<evidence type="ECO:0000256" key="2">
    <source>
        <dbReference type="ARBA" id="ARBA00022729"/>
    </source>
</evidence>
<dbReference type="Pfam" id="PF13385">
    <property type="entry name" value="Laminin_G_3"/>
    <property type="match status" value="1"/>
</dbReference>
<evidence type="ECO:0000259" key="8">
    <source>
        <dbReference type="SMART" id="SM00560"/>
    </source>
</evidence>
<dbReference type="AlphaFoldDB" id="A0A1F6EH68"/>
<name>A0A1F6EH68_9BACT</name>
<evidence type="ECO:0000256" key="3">
    <source>
        <dbReference type="ARBA" id="ARBA00022801"/>
    </source>
</evidence>
<dbReference type="Pfam" id="PF00884">
    <property type="entry name" value="Sulfatase"/>
    <property type="match status" value="1"/>
</dbReference>
<protein>
    <recommendedName>
        <fullName evidence="8">LamG-like jellyroll fold domain-containing protein</fullName>
    </recommendedName>
</protein>
<dbReference type="InterPro" id="IPR036365">
    <property type="entry name" value="PGBD-like_sf"/>
</dbReference>
<dbReference type="PANTHER" id="PTHR43108">
    <property type="entry name" value="N-ACETYLGLUCOSAMINE-6-SULFATASE FAMILY MEMBER"/>
    <property type="match status" value="1"/>
</dbReference>
<dbReference type="Proteomes" id="UP000177306">
    <property type="component" value="Unassembled WGS sequence"/>
</dbReference>
<feature type="signal peptide" evidence="7">
    <location>
        <begin position="1"/>
        <end position="32"/>
    </location>
</feature>
<evidence type="ECO:0000256" key="7">
    <source>
        <dbReference type="SAM" id="SignalP"/>
    </source>
</evidence>
<evidence type="ECO:0000313" key="9">
    <source>
        <dbReference type="EMBL" id="OGG72991.1"/>
    </source>
</evidence>
<dbReference type="PROSITE" id="PS00149">
    <property type="entry name" value="SULFATASE_2"/>
    <property type="match status" value="1"/>
</dbReference>
<dbReference type="Pfam" id="PF01471">
    <property type="entry name" value="PG_binding_1"/>
    <property type="match status" value="2"/>
</dbReference>
<keyword evidence="2 7" id="KW-0732">Signal</keyword>
<evidence type="ECO:0000313" key="10">
    <source>
        <dbReference type="Proteomes" id="UP000177306"/>
    </source>
</evidence>
<dbReference type="InterPro" id="IPR000917">
    <property type="entry name" value="Sulfatase_N"/>
</dbReference>
<dbReference type="Gene3D" id="3.40.720.10">
    <property type="entry name" value="Alkaline Phosphatase, subunit A"/>
    <property type="match status" value="1"/>
</dbReference>
<dbReference type="InterPro" id="IPR036366">
    <property type="entry name" value="PGBDSf"/>
</dbReference>
<dbReference type="EMBL" id="MFLY01000017">
    <property type="protein sequence ID" value="OGG72991.1"/>
    <property type="molecule type" value="Genomic_DNA"/>
</dbReference>
<sequence>MYFRHAHIILVQTAAALILLLTIAASFRYAHAQSAAAHWSFNEGSGTSASDTAGGHTGVLQNGAAWVAGRSGNAVALDGIDDYVRVTDNDTLDVGTGNFTITAWVRFDAFTAGKSQPIFIKQDANTVGYAFFLDVNRHLALQGKDASVRYAETGATTLTPNTWYFVVGVGDRNGYRLYINGVQESTTRTGALTDQDGTMSNAGDVTIGANLNSGNYARAAIDEVRLYSLALSSSEIPALYAAGNSTPAASKPNIVVIMTDDQDDRGTLEVMTNVKTLLRDKGVRFLNSFAANPLCCPSRATFLTGQFSHNNTVWTNFDGGFDGRKGGYQGLQPTEGNTLPVWLQQAGYTTGLIGKYLNGYGSGTTPPTHVPSGWSTWIGAVDPTNHAYYNYTMNENGALRTYGSAVQEYKTDVLSQRAVDFITAQAGTAQPFFLWLTPNAPHTDPAAGDKPVPAPRHVGRFATLAHPQPPSFNEVDVSDKPSFVRDSQPMDASLIAAATDSYRKQRETLLSVDETVANVVNALQAAGKLDNTYIIFTSDNGYFHGEHRAWWQKYLIYEESIRVPLIIRGPGITAGQTRNQLVSNVDLPATILELAQATPGRAQDGRSIMPLAHNASALGRSTLLLEGMNRTVPNLDSFAGFYSAVRTDRFVYIEHVLPGGQSTEKEFYDLSTDPYQLSSKPNDSAYSSIIQNLKNRLNALKSCTGSACWTTDPEPTMPAPPAPPPPTPTPTPNAPPPPTSPQPTPPPTTPYNPFPPVQLPNGTWVQPMNAAAGAAAGVCPVITRNLSEGARDGTDRSVSELQRLLTATGDYTYGEITGYFGPVTTAAVKKFQCRELQLCSGAAAANGYGVIGPATRAKIAQVCAGGSSTIPTPPSPSPVFTRNLRVGDSGSDVTALQELLIREGVYPEAIVSGYFGELTRRAVARFQEKYASEILTPAGLTKGTGYFGPLTRAKANQLW</sequence>
<dbReference type="SUPFAM" id="SSF53649">
    <property type="entry name" value="Alkaline phosphatase-like"/>
    <property type="match status" value="1"/>
</dbReference>
<gene>
    <name evidence="9" type="ORF">A3A38_01090</name>
</gene>